<comment type="caution">
    <text evidence="1">The sequence shown here is derived from an EMBL/GenBank/DDBJ whole genome shotgun (WGS) entry which is preliminary data.</text>
</comment>
<name>A0ABN9FTZ6_9NEOB</name>
<reference evidence="1" key="1">
    <citation type="submission" date="2023-05" db="EMBL/GenBank/DDBJ databases">
        <authorList>
            <person name="Stuckert A."/>
        </authorList>
    </citation>
    <scope>NUCLEOTIDE SEQUENCE</scope>
</reference>
<evidence type="ECO:0000313" key="2">
    <source>
        <dbReference type="Proteomes" id="UP001162483"/>
    </source>
</evidence>
<dbReference type="Proteomes" id="UP001162483">
    <property type="component" value="Unassembled WGS sequence"/>
</dbReference>
<organism evidence="1 2">
    <name type="scientific">Staurois parvus</name>
    <dbReference type="NCBI Taxonomy" id="386267"/>
    <lineage>
        <taxon>Eukaryota</taxon>
        <taxon>Metazoa</taxon>
        <taxon>Chordata</taxon>
        <taxon>Craniata</taxon>
        <taxon>Vertebrata</taxon>
        <taxon>Euteleostomi</taxon>
        <taxon>Amphibia</taxon>
        <taxon>Batrachia</taxon>
        <taxon>Anura</taxon>
        <taxon>Neobatrachia</taxon>
        <taxon>Ranoidea</taxon>
        <taxon>Ranidae</taxon>
        <taxon>Staurois</taxon>
    </lineage>
</organism>
<dbReference type="EMBL" id="CATNWA010017438">
    <property type="protein sequence ID" value="CAI9600538.1"/>
    <property type="molecule type" value="Genomic_DNA"/>
</dbReference>
<protein>
    <submittedName>
        <fullName evidence="1">Uncharacterized protein</fullName>
    </submittedName>
</protein>
<gene>
    <name evidence="1" type="ORF">SPARVUS_LOCUS12779538</name>
</gene>
<keyword evidence="2" id="KW-1185">Reference proteome</keyword>
<proteinExistence type="predicted"/>
<accession>A0ABN9FTZ6</accession>
<evidence type="ECO:0000313" key="1">
    <source>
        <dbReference type="EMBL" id="CAI9600538.1"/>
    </source>
</evidence>
<sequence length="33" mass="3494">MILILPSLPSASFMPANSGLTLVTSNSCPMPFR</sequence>